<proteinExistence type="predicted"/>
<gene>
    <name evidence="1" type="ORF">J2S08_002814</name>
</gene>
<dbReference type="RefSeq" id="WP_307230491.1">
    <property type="nucleotide sequence ID" value="NZ_JAUSTT010000017.1"/>
</dbReference>
<organism evidence="1 2">
    <name type="scientific">Bacillus chungangensis</name>
    <dbReference type="NCBI Taxonomy" id="587633"/>
    <lineage>
        <taxon>Bacteria</taxon>
        <taxon>Bacillati</taxon>
        <taxon>Bacillota</taxon>
        <taxon>Bacilli</taxon>
        <taxon>Bacillales</taxon>
        <taxon>Bacillaceae</taxon>
        <taxon>Bacillus</taxon>
    </lineage>
</organism>
<dbReference type="Proteomes" id="UP001223586">
    <property type="component" value="Unassembled WGS sequence"/>
</dbReference>
<keyword evidence="2" id="KW-1185">Reference proteome</keyword>
<comment type="caution">
    <text evidence="1">The sequence shown here is derived from an EMBL/GenBank/DDBJ whole genome shotgun (WGS) entry which is preliminary data.</text>
</comment>
<name>A0ABT9WUG5_9BACI</name>
<dbReference type="EMBL" id="JAUSTT010000017">
    <property type="protein sequence ID" value="MDQ0176935.1"/>
    <property type="molecule type" value="Genomic_DNA"/>
</dbReference>
<reference evidence="1 2" key="1">
    <citation type="submission" date="2023-07" db="EMBL/GenBank/DDBJ databases">
        <title>Genomic Encyclopedia of Type Strains, Phase IV (KMG-IV): sequencing the most valuable type-strain genomes for metagenomic binning, comparative biology and taxonomic classification.</title>
        <authorList>
            <person name="Goeker M."/>
        </authorList>
    </citation>
    <scope>NUCLEOTIDE SEQUENCE [LARGE SCALE GENOMIC DNA]</scope>
    <source>
        <strain evidence="1 2">DSM 23837</strain>
    </source>
</reference>
<sequence length="74" mass="8865">MNNRKLNIELVRIHIKEAVCISSAKRTVLFFFGKIVFLAYRNLEKTYANRKYRYLLEKANEIYLIPISNIKKNK</sequence>
<protein>
    <submittedName>
        <fullName evidence="1">Uncharacterized protein</fullName>
    </submittedName>
</protein>
<accession>A0ABT9WUG5</accession>
<evidence type="ECO:0000313" key="1">
    <source>
        <dbReference type="EMBL" id="MDQ0176935.1"/>
    </source>
</evidence>
<evidence type="ECO:0000313" key="2">
    <source>
        <dbReference type="Proteomes" id="UP001223586"/>
    </source>
</evidence>